<evidence type="ECO:0000313" key="2">
    <source>
        <dbReference type="Proteomes" id="UP000185696"/>
    </source>
</evidence>
<dbReference type="RefSeq" id="WP_075132717.1">
    <property type="nucleotide sequence ID" value="NZ_MSIF01000004.1"/>
</dbReference>
<organism evidence="1 2">
    <name type="scientific">Actinophytocola xinjiangensis</name>
    <dbReference type="NCBI Taxonomy" id="485602"/>
    <lineage>
        <taxon>Bacteria</taxon>
        <taxon>Bacillati</taxon>
        <taxon>Actinomycetota</taxon>
        <taxon>Actinomycetes</taxon>
        <taxon>Pseudonocardiales</taxon>
        <taxon>Pseudonocardiaceae</taxon>
    </lineage>
</organism>
<dbReference type="AlphaFoldDB" id="A0A7Z0WN62"/>
<accession>A0A7Z0WN62</accession>
<gene>
    <name evidence="1" type="ORF">BLA60_10950</name>
</gene>
<dbReference type="OrthoDB" id="4826176at2"/>
<keyword evidence="2" id="KW-1185">Reference proteome</keyword>
<dbReference type="EMBL" id="MSIF01000004">
    <property type="protein sequence ID" value="OLF11482.1"/>
    <property type="molecule type" value="Genomic_DNA"/>
</dbReference>
<proteinExistence type="predicted"/>
<comment type="caution">
    <text evidence="1">The sequence shown here is derived from an EMBL/GenBank/DDBJ whole genome shotgun (WGS) entry which is preliminary data.</text>
</comment>
<protein>
    <submittedName>
        <fullName evidence="1">Uncharacterized protein</fullName>
    </submittedName>
</protein>
<reference evidence="1 2" key="1">
    <citation type="submission" date="2016-12" db="EMBL/GenBank/DDBJ databases">
        <title>The draft genome sequence of Actinophytocola xinjiangensis.</title>
        <authorList>
            <person name="Wang W."/>
            <person name="Yuan L."/>
        </authorList>
    </citation>
    <scope>NUCLEOTIDE SEQUENCE [LARGE SCALE GENOMIC DNA]</scope>
    <source>
        <strain evidence="1 2">CGMCC 4.4663</strain>
    </source>
</reference>
<evidence type="ECO:0000313" key="1">
    <source>
        <dbReference type="EMBL" id="OLF11482.1"/>
    </source>
</evidence>
<sequence>MKSAILVSRDVGVFDKVREFLLVEGGTASTDSLAKDAVVQVADGQGRLFTVFANNDGTFDLGGFDESYKPSGDFGVPDDLEDMTVCYIECRWEDLFANMVCRLSGLLSQPAWVVDGDGIVWPATGVDPKRIRL</sequence>
<name>A0A7Z0WN62_9PSEU</name>
<dbReference type="Proteomes" id="UP000185696">
    <property type="component" value="Unassembled WGS sequence"/>
</dbReference>